<evidence type="ECO:0000259" key="1">
    <source>
        <dbReference type="Pfam" id="PF05670"/>
    </source>
</evidence>
<evidence type="ECO:0000313" key="2">
    <source>
        <dbReference type="EMBL" id="QHT28863.1"/>
    </source>
</evidence>
<accession>A0A6C0EKA3</accession>
<protein>
    <recommendedName>
        <fullName evidence="1">NFACT RNA-binding domain-containing protein</fullName>
    </recommendedName>
</protein>
<sequence length="107" mass="11998">MKTLQIDEYIYTIGTNALENDALITDSNPSDTWFHLDGLASCHGVINCPIDKLTSNIIFKCALNIKLNTKFKKIPRLKVIYIEISNIIKTDTIGMVTLVKTPKNICV</sequence>
<dbReference type="EMBL" id="MN738865">
    <property type="protein sequence ID" value="QHT28863.1"/>
    <property type="molecule type" value="Genomic_DNA"/>
</dbReference>
<dbReference type="InterPro" id="IPR008532">
    <property type="entry name" value="NFACT_RNA-bd"/>
</dbReference>
<dbReference type="Pfam" id="PF05670">
    <property type="entry name" value="NFACT-R_1"/>
    <property type="match status" value="1"/>
</dbReference>
<name>A0A6C0EKA3_9ZZZZ</name>
<dbReference type="AlphaFoldDB" id="A0A6C0EKA3"/>
<organism evidence="2">
    <name type="scientific">viral metagenome</name>
    <dbReference type="NCBI Taxonomy" id="1070528"/>
    <lineage>
        <taxon>unclassified sequences</taxon>
        <taxon>metagenomes</taxon>
        <taxon>organismal metagenomes</taxon>
    </lineage>
</organism>
<proteinExistence type="predicted"/>
<feature type="domain" description="NFACT RNA-binding" evidence="1">
    <location>
        <begin position="6"/>
        <end position="95"/>
    </location>
</feature>
<reference evidence="2" key="1">
    <citation type="journal article" date="2020" name="Nature">
        <title>Giant virus diversity and host interactions through global metagenomics.</title>
        <authorList>
            <person name="Schulz F."/>
            <person name="Roux S."/>
            <person name="Paez-Espino D."/>
            <person name="Jungbluth S."/>
            <person name="Walsh D.A."/>
            <person name="Denef V.J."/>
            <person name="McMahon K.D."/>
            <person name="Konstantinidis K.T."/>
            <person name="Eloe-Fadrosh E.A."/>
            <person name="Kyrpides N.C."/>
            <person name="Woyke T."/>
        </authorList>
    </citation>
    <scope>NUCLEOTIDE SEQUENCE</scope>
    <source>
        <strain evidence="2">GVMAG-M-3300001351-8</strain>
    </source>
</reference>